<organism evidence="3 4">
    <name type="scientific">Desulfolutivibrio sulfodismutans</name>
    <dbReference type="NCBI Taxonomy" id="63561"/>
    <lineage>
        <taxon>Bacteria</taxon>
        <taxon>Pseudomonadati</taxon>
        <taxon>Thermodesulfobacteriota</taxon>
        <taxon>Desulfovibrionia</taxon>
        <taxon>Desulfovibrionales</taxon>
        <taxon>Desulfovibrionaceae</taxon>
        <taxon>Desulfolutivibrio</taxon>
    </lineage>
</organism>
<reference evidence="3 4" key="1">
    <citation type="submission" date="2020-02" db="EMBL/GenBank/DDBJ databases">
        <title>Comparative genomics of sulfur disproportionating microorganisms.</title>
        <authorList>
            <person name="Ward L.M."/>
            <person name="Bertran E."/>
            <person name="Johnston D.T."/>
        </authorList>
    </citation>
    <scope>NUCLEOTIDE SEQUENCE [LARGE SCALE GENOMIC DNA]</scope>
    <source>
        <strain evidence="3 4">DSM 3696</strain>
    </source>
</reference>
<name>A0A7K3NNR9_9BACT</name>
<protein>
    <submittedName>
        <fullName evidence="3">PTS system mannose/fructose/sorbose family transporter subunit IID</fullName>
    </submittedName>
</protein>
<evidence type="ECO:0000256" key="2">
    <source>
        <dbReference type="SAM" id="Phobius"/>
    </source>
</evidence>
<feature type="transmembrane region" description="Helical" evidence="2">
    <location>
        <begin position="190"/>
        <end position="213"/>
    </location>
</feature>
<dbReference type="Proteomes" id="UP000469724">
    <property type="component" value="Unassembled WGS sequence"/>
</dbReference>
<feature type="transmembrane region" description="Helical" evidence="2">
    <location>
        <begin position="282"/>
        <end position="300"/>
    </location>
</feature>
<dbReference type="InterPro" id="IPR004704">
    <property type="entry name" value="PTS_IID_man"/>
</dbReference>
<feature type="region of interest" description="Disordered" evidence="1">
    <location>
        <begin position="1"/>
        <end position="30"/>
    </location>
</feature>
<feature type="compositionally biased region" description="Polar residues" evidence="1">
    <location>
        <begin position="18"/>
        <end position="27"/>
    </location>
</feature>
<evidence type="ECO:0000313" key="3">
    <source>
        <dbReference type="EMBL" id="NDY57767.1"/>
    </source>
</evidence>
<keyword evidence="2" id="KW-0812">Transmembrane</keyword>
<accession>A0A7K3NNR9</accession>
<gene>
    <name evidence="3" type="ORF">G3N56_13605</name>
</gene>
<sequence>MSPSHAPRHATDLADDAQSPSALSGSSCRADAEPLCPPHGIAVAGILDERREPHAGEPDLRALRRCFFRSYLVAAAFNTQGLQNIGLAYAMEPGLRAAHPDPEAFQAAMARHLTVYNSHPMWAPLLVGIFLSLEVKIAKGLAPPAMLDDIKTTTAYTLSAVGDSFFGGSLLGLWGLAAACLAATGHSLGVGLLALCMLVGLNIFKAATFLAGYREGFQVLKRLKRWDLINWGRRIKVVNAVMLTFLWMLTAPKAVGAMGISDLIIVSGLGVWAMTEPRFPREMVFAALVAAGLCLTAFRVS</sequence>
<dbReference type="PROSITE" id="PS51108">
    <property type="entry name" value="PTS_EIID"/>
    <property type="match status" value="1"/>
</dbReference>
<dbReference type="InterPro" id="IPR050303">
    <property type="entry name" value="GatZ_KbaZ_carbometab"/>
</dbReference>
<proteinExistence type="predicted"/>
<dbReference type="GO" id="GO:0005886">
    <property type="term" value="C:plasma membrane"/>
    <property type="evidence" value="ECO:0007669"/>
    <property type="project" value="TreeGrafter"/>
</dbReference>
<comment type="caution">
    <text evidence="3">The sequence shown here is derived from an EMBL/GenBank/DDBJ whole genome shotgun (WGS) entry which is preliminary data.</text>
</comment>
<dbReference type="Pfam" id="PF03613">
    <property type="entry name" value="EIID-AGA"/>
    <property type="match status" value="1"/>
</dbReference>
<dbReference type="RefSeq" id="WP_163302850.1">
    <property type="nucleotide sequence ID" value="NZ_JAAGRQ010000061.1"/>
</dbReference>
<dbReference type="EMBL" id="JAAGRQ010000061">
    <property type="protein sequence ID" value="NDY57767.1"/>
    <property type="molecule type" value="Genomic_DNA"/>
</dbReference>
<dbReference type="PANTHER" id="PTHR32502:SF23">
    <property type="entry name" value="TRANSPORT PROTEIN, PTS SYSTEM"/>
    <property type="match status" value="1"/>
</dbReference>
<dbReference type="AlphaFoldDB" id="A0A7K3NNR9"/>
<evidence type="ECO:0000313" key="4">
    <source>
        <dbReference type="Proteomes" id="UP000469724"/>
    </source>
</evidence>
<dbReference type="PANTHER" id="PTHR32502">
    <property type="entry name" value="N-ACETYLGALACTOSAMINE PERMEASE II COMPONENT-RELATED"/>
    <property type="match status" value="1"/>
</dbReference>
<dbReference type="GO" id="GO:0009401">
    <property type="term" value="P:phosphoenolpyruvate-dependent sugar phosphotransferase system"/>
    <property type="evidence" value="ECO:0007669"/>
    <property type="project" value="InterPro"/>
</dbReference>
<keyword evidence="4" id="KW-1185">Reference proteome</keyword>
<evidence type="ECO:0000256" key="1">
    <source>
        <dbReference type="SAM" id="MobiDB-lite"/>
    </source>
</evidence>
<feature type="transmembrane region" description="Helical" evidence="2">
    <location>
        <begin position="165"/>
        <end position="184"/>
    </location>
</feature>
<keyword evidence="2" id="KW-0472">Membrane</keyword>
<keyword evidence="2" id="KW-1133">Transmembrane helix</keyword>